<evidence type="ECO:0000256" key="2">
    <source>
        <dbReference type="ARBA" id="ARBA00022723"/>
    </source>
</evidence>
<dbReference type="EMBL" id="NKXS01001048">
    <property type="protein sequence ID" value="PIN20838.1"/>
    <property type="molecule type" value="Genomic_DNA"/>
</dbReference>
<keyword evidence="8" id="KW-0539">Nucleus</keyword>
<comment type="caution">
    <text evidence="12">The sequence shown here is derived from an EMBL/GenBank/DDBJ whole genome shotgun (WGS) entry which is preliminary data.</text>
</comment>
<dbReference type="STRING" id="429701.A0A2G9HTJ0"/>
<dbReference type="SMART" id="SM00355">
    <property type="entry name" value="ZnF_C2H2"/>
    <property type="match status" value="2"/>
</dbReference>
<evidence type="ECO:0000256" key="9">
    <source>
        <dbReference type="PROSITE-ProRule" id="PRU00042"/>
    </source>
</evidence>
<dbReference type="PROSITE" id="PS00028">
    <property type="entry name" value="ZINC_FINGER_C2H2_1"/>
    <property type="match status" value="2"/>
</dbReference>
<evidence type="ECO:0000256" key="8">
    <source>
        <dbReference type="ARBA" id="ARBA00023242"/>
    </source>
</evidence>
<gene>
    <name evidence="12" type="ORF">CDL12_06476</name>
</gene>
<accession>A0A2G9HTJ0</accession>
<reference evidence="13" key="1">
    <citation type="journal article" date="2018" name="Gigascience">
        <title>Genome assembly of the Pink Ipe (Handroanthus impetiginosus, Bignoniaceae), a highly valued, ecologically keystone Neotropical timber forest tree.</title>
        <authorList>
            <person name="Silva-Junior O.B."/>
            <person name="Grattapaglia D."/>
            <person name="Novaes E."/>
            <person name="Collevatti R.G."/>
        </authorList>
    </citation>
    <scope>NUCLEOTIDE SEQUENCE [LARGE SCALE GENOMIC DNA]</scope>
    <source>
        <strain evidence="13">cv. UFG-1</strain>
    </source>
</reference>
<feature type="region of interest" description="Disordered" evidence="10">
    <location>
        <begin position="56"/>
        <end position="86"/>
    </location>
</feature>
<evidence type="ECO:0000259" key="11">
    <source>
        <dbReference type="PROSITE" id="PS50157"/>
    </source>
</evidence>
<dbReference type="GO" id="GO:0005634">
    <property type="term" value="C:nucleus"/>
    <property type="evidence" value="ECO:0007669"/>
    <property type="project" value="UniProtKB-SubCell"/>
</dbReference>
<keyword evidence="3" id="KW-0677">Repeat</keyword>
<evidence type="ECO:0000313" key="13">
    <source>
        <dbReference type="Proteomes" id="UP000231279"/>
    </source>
</evidence>
<evidence type="ECO:0000313" key="12">
    <source>
        <dbReference type="EMBL" id="PIN20838.1"/>
    </source>
</evidence>
<dbReference type="GO" id="GO:0008270">
    <property type="term" value="F:zinc ion binding"/>
    <property type="evidence" value="ECO:0007669"/>
    <property type="project" value="UniProtKB-KW"/>
</dbReference>
<keyword evidence="2" id="KW-0479">Metal-binding</keyword>
<evidence type="ECO:0000256" key="10">
    <source>
        <dbReference type="SAM" id="MobiDB-lite"/>
    </source>
</evidence>
<evidence type="ECO:0000256" key="5">
    <source>
        <dbReference type="ARBA" id="ARBA00022833"/>
    </source>
</evidence>
<dbReference type="Pfam" id="PF13912">
    <property type="entry name" value="zf-C2H2_6"/>
    <property type="match status" value="2"/>
</dbReference>
<sequence length="157" mass="16849">MNKRTREVNAADDITAMANSLLLLSASASANGGGNGGRMFTCKTCNKQFSSFQALGGHRASHKKPKLAVSGAGDPSQPPSPVKPKTHECSICGMEFPIGQALGGHMRRHREAINVEEPPIVKKINSGRRALCMDLNLTPLENKFLFGKVLPAVDCFF</sequence>
<keyword evidence="6" id="KW-0805">Transcription regulation</keyword>
<feature type="domain" description="C2H2-type" evidence="11">
    <location>
        <begin position="40"/>
        <end position="67"/>
    </location>
</feature>
<evidence type="ECO:0000256" key="1">
    <source>
        <dbReference type="ARBA" id="ARBA00004123"/>
    </source>
</evidence>
<dbReference type="OrthoDB" id="9411774at2759"/>
<proteinExistence type="predicted"/>
<dbReference type="SUPFAM" id="SSF57667">
    <property type="entry name" value="beta-beta-alpha zinc fingers"/>
    <property type="match status" value="1"/>
</dbReference>
<dbReference type="InterPro" id="IPR036236">
    <property type="entry name" value="Znf_C2H2_sf"/>
</dbReference>
<evidence type="ECO:0000256" key="7">
    <source>
        <dbReference type="ARBA" id="ARBA00023163"/>
    </source>
</evidence>
<evidence type="ECO:0000256" key="6">
    <source>
        <dbReference type="ARBA" id="ARBA00023015"/>
    </source>
</evidence>
<evidence type="ECO:0000256" key="4">
    <source>
        <dbReference type="ARBA" id="ARBA00022771"/>
    </source>
</evidence>
<dbReference type="Gene3D" id="3.30.160.60">
    <property type="entry name" value="Classic Zinc Finger"/>
    <property type="match status" value="1"/>
</dbReference>
<keyword evidence="4 9" id="KW-0863">Zinc-finger</keyword>
<dbReference type="Proteomes" id="UP000231279">
    <property type="component" value="Unassembled WGS sequence"/>
</dbReference>
<comment type="subcellular location">
    <subcellularLocation>
        <location evidence="1">Nucleus</location>
    </subcellularLocation>
</comment>
<name>A0A2G9HTJ0_9LAMI</name>
<keyword evidence="13" id="KW-1185">Reference proteome</keyword>
<dbReference type="AlphaFoldDB" id="A0A2G9HTJ0"/>
<keyword evidence="5" id="KW-0862">Zinc</keyword>
<protein>
    <recommendedName>
        <fullName evidence="11">C2H2-type domain-containing protein</fullName>
    </recommendedName>
</protein>
<keyword evidence="7" id="KW-0804">Transcription</keyword>
<dbReference type="PROSITE" id="PS50157">
    <property type="entry name" value="ZINC_FINGER_C2H2_2"/>
    <property type="match status" value="2"/>
</dbReference>
<feature type="domain" description="C2H2-type" evidence="11">
    <location>
        <begin position="87"/>
        <end position="109"/>
    </location>
</feature>
<organism evidence="12 13">
    <name type="scientific">Handroanthus impetiginosus</name>
    <dbReference type="NCBI Taxonomy" id="429701"/>
    <lineage>
        <taxon>Eukaryota</taxon>
        <taxon>Viridiplantae</taxon>
        <taxon>Streptophyta</taxon>
        <taxon>Embryophyta</taxon>
        <taxon>Tracheophyta</taxon>
        <taxon>Spermatophyta</taxon>
        <taxon>Magnoliopsida</taxon>
        <taxon>eudicotyledons</taxon>
        <taxon>Gunneridae</taxon>
        <taxon>Pentapetalae</taxon>
        <taxon>asterids</taxon>
        <taxon>lamiids</taxon>
        <taxon>Lamiales</taxon>
        <taxon>Bignoniaceae</taxon>
        <taxon>Crescentiina</taxon>
        <taxon>Tabebuia alliance</taxon>
        <taxon>Handroanthus</taxon>
    </lineage>
</organism>
<dbReference type="InterPro" id="IPR013087">
    <property type="entry name" value="Znf_C2H2_type"/>
</dbReference>
<dbReference type="PANTHER" id="PTHR26374">
    <property type="entry name" value="ZINC FINGER PROTEIN ZAT5"/>
    <property type="match status" value="1"/>
</dbReference>
<dbReference type="PANTHER" id="PTHR26374:SF471">
    <property type="entry name" value="OS03G0279700 PROTEIN"/>
    <property type="match status" value="1"/>
</dbReference>
<evidence type="ECO:0000256" key="3">
    <source>
        <dbReference type="ARBA" id="ARBA00022737"/>
    </source>
</evidence>